<comment type="caution">
    <text evidence="5">The sequence shown here is derived from an EMBL/GenBank/DDBJ whole genome shotgun (WGS) entry which is preliminary data.</text>
</comment>
<dbReference type="SUPFAM" id="SSF56349">
    <property type="entry name" value="DNA breaking-rejoining enzymes"/>
    <property type="match status" value="1"/>
</dbReference>
<dbReference type="CDD" id="cd01189">
    <property type="entry name" value="INT_ICEBs1_C_like"/>
    <property type="match status" value="1"/>
</dbReference>
<dbReference type="PANTHER" id="PTHR30349:SF64">
    <property type="entry name" value="PROPHAGE INTEGRASE INTD-RELATED"/>
    <property type="match status" value="1"/>
</dbReference>
<dbReference type="PANTHER" id="PTHR30349">
    <property type="entry name" value="PHAGE INTEGRASE-RELATED"/>
    <property type="match status" value="1"/>
</dbReference>
<gene>
    <name evidence="5" type="ORF">AFE02nite_29330</name>
</gene>
<evidence type="ECO:0000313" key="6">
    <source>
        <dbReference type="Proteomes" id="UP000321484"/>
    </source>
</evidence>
<dbReference type="InterPro" id="IPR013762">
    <property type="entry name" value="Integrase-like_cat_sf"/>
</dbReference>
<keyword evidence="2" id="KW-0238">DNA-binding</keyword>
<reference evidence="5 6" key="1">
    <citation type="submission" date="2019-07" db="EMBL/GenBank/DDBJ databases">
        <title>Whole genome shotgun sequence of Actinotalea fermentans NBRC 105374.</title>
        <authorList>
            <person name="Hosoyama A."/>
            <person name="Uohara A."/>
            <person name="Ohji S."/>
            <person name="Ichikawa N."/>
        </authorList>
    </citation>
    <scope>NUCLEOTIDE SEQUENCE [LARGE SCALE GENOMIC DNA]</scope>
    <source>
        <strain evidence="5 6">NBRC 105374</strain>
    </source>
</reference>
<accession>A0A511Z183</accession>
<dbReference type="InterPro" id="IPR055370">
    <property type="entry name" value="Lsr2_DNA-bd"/>
</dbReference>
<proteinExistence type="inferred from homology"/>
<feature type="domain" description="Tyr recombinase" evidence="4">
    <location>
        <begin position="254"/>
        <end position="443"/>
    </location>
</feature>
<dbReference type="GO" id="GO:0003677">
    <property type="term" value="F:DNA binding"/>
    <property type="evidence" value="ECO:0007669"/>
    <property type="project" value="UniProtKB-KW"/>
</dbReference>
<dbReference type="Gene3D" id="4.10.320.10">
    <property type="entry name" value="E3-binding domain"/>
    <property type="match status" value="1"/>
</dbReference>
<dbReference type="InterPro" id="IPR058717">
    <property type="entry name" value="Phage_L5_Integrase_N"/>
</dbReference>
<dbReference type="Gene3D" id="1.10.150.130">
    <property type="match status" value="1"/>
</dbReference>
<dbReference type="InterPro" id="IPR011010">
    <property type="entry name" value="DNA_brk_join_enz"/>
</dbReference>
<dbReference type="AlphaFoldDB" id="A0A511Z183"/>
<dbReference type="Proteomes" id="UP000321484">
    <property type="component" value="Unassembled WGS sequence"/>
</dbReference>
<dbReference type="PROSITE" id="PS51898">
    <property type="entry name" value="TYR_RECOMBINASE"/>
    <property type="match status" value="1"/>
</dbReference>
<evidence type="ECO:0000256" key="3">
    <source>
        <dbReference type="ARBA" id="ARBA00023172"/>
    </source>
</evidence>
<dbReference type="OrthoDB" id="1822491at2"/>
<dbReference type="InterPro" id="IPR050090">
    <property type="entry name" value="Tyrosine_recombinase_XerCD"/>
</dbReference>
<protein>
    <recommendedName>
        <fullName evidence="4">Tyr recombinase domain-containing protein</fullName>
    </recommendedName>
</protein>
<keyword evidence="6" id="KW-1185">Reference proteome</keyword>
<evidence type="ECO:0000256" key="1">
    <source>
        <dbReference type="ARBA" id="ARBA00008857"/>
    </source>
</evidence>
<evidence type="ECO:0000256" key="2">
    <source>
        <dbReference type="ARBA" id="ARBA00023125"/>
    </source>
</evidence>
<name>A0A511Z183_9CELL</name>
<dbReference type="RefSeq" id="WP_052113522.1">
    <property type="nucleotide sequence ID" value="NZ_BJYK01000009.1"/>
</dbReference>
<dbReference type="InterPro" id="IPR010998">
    <property type="entry name" value="Integrase_recombinase_N"/>
</dbReference>
<dbReference type="Gene3D" id="1.10.443.10">
    <property type="entry name" value="Intergrase catalytic core"/>
    <property type="match status" value="1"/>
</dbReference>
<comment type="similarity">
    <text evidence="1">Belongs to the 'phage' integrase family.</text>
</comment>
<dbReference type="Pfam" id="PF23359">
    <property type="entry name" value="Lsr2_DNA-bd"/>
    <property type="match status" value="1"/>
</dbReference>
<dbReference type="EMBL" id="BJYK01000009">
    <property type="protein sequence ID" value="GEN81199.1"/>
    <property type="molecule type" value="Genomic_DNA"/>
</dbReference>
<evidence type="ECO:0000313" key="5">
    <source>
        <dbReference type="EMBL" id="GEN81199.1"/>
    </source>
</evidence>
<organism evidence="5 6">
    <name type="scientific">Actinotalea fermentans</name>
    <dbReference type="NCBI Taxonomy" id="43671"/>
    <lineage>
        <taxon>Bacteria</taxon>
        <taxon>Bacillati</taxon>
        <taxon>Actinomycetota</taxon>
        <taxon>Actinomycetes</taxon>
        <taxon>Micrococcales</taxon>
        <taxon>Cellulomonadaceae</taxon>
        <taxon>Actinotalea</taxon>
    </lineage>
</organism>
<dbReference type="GO" id="GO:0006310">
    <property type="term" value="P:DNA recombination"/>
    <property type="evidence" value="ECO:0007669"/>
    <property type="project" value="UniProtKB-KW"/>
</dbReference>
<dbReference type="GO" id="GO:0016746">
    <property type="term" value="F:acyltransferase activity"/>
    <property type="evidence" value="ECO:0007669"/>
    <property type="project" value="InterPro"/>
</dbReference>
<dbReference type="InterPro" id="IPR036625">
    <property type="entry name" value="E3-bd_dom_sf"/>
</dbReference>
<sequence length="460" mass="49991">MTTATTARRHRRASGAVRRLPSGRWQARYTGPDGALRTLGTFPTKAEADQELAHEVSRMARGVWRDPRLGEQPLGEWFRGWIATRADLAPGTRALYGQLLERWIDADVPVVGGARPRAVRIGAQSLASVTPAAVREWDAAVLAEASRRAGERWSRAASTPKRVNAAIRAWAIENGRAVAGTGRMPVEVREAWLEATGGVVVDARESRPNLGRTEAAQAYRLLHTGMARAVSDGLIPANPCAIKGASQRDSRHRTERRVLAPDELWALADAMPERYRAAVVVSFLSGLRAGELFALQRKHVDLRAGTIRVEQSLARSGTDGAGPFSTTKSRAGLRTVALPAVAVEALADHMARFTPERRDALVFGTVSDRPLTSGSRSTMFARARRAIGRDDLTWHDLRHSALTLVALTGATLPELMQRAGHSTPRAALHYQHAADDAQQRIARNLDAALNAPPRPEAATR</sequence>
<keyword evidence="3" id="KW-0233">DNA recombination</keyword>
<dbReference type="Pfam" id="PF26003">
    <property type="entry name" value="Integrase_N_phage"/>
    <property type="match status" value="1"/>
</dbReference>
<dbReference type="GO" id="GO:0015074">
    <property type="term" value="P:DNA integration"/>
    <property type="evidence" value="ECO:0007669"/>
    <property type="project" value="InterPro"/>
</dbReference>
<evidence type="ECO:0000259" key="4">
    <source>
        <dbReference type="PROSITE" id="PS51898"/>
    </source>
</evidence>
<dbReference type="Pfam" id="PF00589">
    <property type="entry name" value="Phage_integrase"/>
    <property type="match status" value="1"/>
</dbReference>
<dbReference type="InterPro" id="IPR002104">
    <property type="entry name" value="Integrase_catalytic"/>
</dbReference>